<keyword evidence="2 7" id="KW-0645">Protease</keyword>
<dbReference type="RefSeq" id="WP_061500209.1">
    <property type="nucleotide sequence ID" value="NZ_CP010951.1"/>
</dbReference>
<dbReference type="InterPro" id="IPR045090">
    <property type="entry name" value="Pept_M3A_M3B"/>
</dbReference>
<evidence type="ECO:0000313" key="9">
    <source>
        <dbReference type="EMBL" id="AMO23600.1"/>
    </source>
</evidence>
<dbReference type="EMBL" id="CP010951">
    <property type="protein sequence ID" value="AMO23600.1"/>
    <property type="molecule type" value="Genomic_DNA"/>
</dbReference>
<dbReference type="InterPro" id="IPR024079">
    <property type="entry name" value="MetalloPept_cat_dom_sf"/>
</dbReference>
<evidence type="ECO:0000256" key="7">
    <source>
        <dbReference type="RuleBase" id="RU003435"/>
    </source>
</evidence>
<comment type="similarity">
    <text evidence="1 7">Belongs to the peptidase M3 family.</text>
</comment>
<protein>
    <submittedName>
        <fullName evidence="9">Peptidase M3</fullName>
    </submittedName>
</protein>
<dbReference type="GO" id="GO:0046872">
    <property type="term" value="F:metal ion binding"/>
    <property type="evidence" value="ECO:0007669"/>
    <property type="project" value="UniProtKB-UniRule"/>
</dbReference>
<dbReference type="FunFam" id="3.40.390.10:FF:000009">
    <property type="entry name" value="Oligopeptidase A"/>
    <property type="match status" value="1"/>
</dbReference>
<keyword evidence="3 7" id="KW-0479">Metal-binding</keyword>
<dbReference type="InterPro" id="IPR024077">
    <property type="entry name" value="Neurolysin/TOP_dom2"/>
</dbReference>
<sequence>MNSSHDANPLFSDWQGPWGVPPFERVQPAHFEPAFEAAMQAQREELDAIAAGSQAPDFDNTVAAFDRSGRFLFRVQALFHNLCASETSPELQAVQRRMAGPLAAHESAVYMHAGLFRRVQALHEQRARLALSPEQLRLLERVHLDFVRAGALLAPDAQRRYKEVMQELAQLTTAFGQNVLHDESSWQLVLRGEEELAGLPGFLRAAAKEAAAQRGAGEGHAITLSRSMILPFLTFSERRDLREQAWRAWAARGEHAGEHDNRPLIARILVLRQEQARLHGYASFADYALVDRMAGEPAAVYRLLDDVWARAKTVVEKERAALEAAQSAAGASGRIEAWDWRYWAEKVRQRDYAVDDAEVKPYFALDAMVQAAFDCAQRLFGIRFTPRADLRLYHPDVKAYEVHDAQGVPVGLFVHDNFARPSKRSGAWMSSFAVQSRNGGVTTPVIVNNNNFAKGEPTLLSFDDVRTLFHEFGHGLHGLLSDVTYQQLSGTSVLRDYVELPSQLFEHWTSEPEVLRRHARHVETGASIPDALIQKLQAARRFGQAYDTVRYCASALVDMAAHGHPDPAAIGDWTAFEAQVLRERGLPHATGVMHRLTHFQHLFSSDSYAAGYYVYLWAEVLDADAYGAFVEAGDPFDAAVAQRLKRCIYAAGNSLEPGLAFQSFRGRPPKIEPLLAKKGLLQPEPA</sequence>
<dbReference type="PANTHER" id="PTHR43660:SF1">
    <property type="entry name" value="DIPEPTIDYL CARBOXYPEPTIDASE"/>
    <property type="match status" value="1"/>
</dbReference>
<evidence type="ECO:0000259" key="8">
    <source>
        <dbReference type="Pfam" id="PF01432"/>
    </source>
</evidence>
<dbReference type="SUPFAM" id="SSF55486">
    <property type="entry name" value="Metalloproteases ('zincins'), catalytic domain"/>
    <property type="match status" value="1"/>
</dbReference>
<dbReference type="PANTHER" id="PTHR43660">
    <property type="entry name" value="DIPEPTIDYL CARBOXYPEPTIDASE"/>
    <property type="match status" value="1"/>
</dbReference>
<keyword evidence="10" id="KW-1185">Reference proteome</keyword>
<comment type="cofactor">
    <cofactor evidence="7">
        <name>Zn(2+)</name>
        <dbReference type="ChEBI" id="CHEBI:29105"/>
    </cofactor>
    <text evidence="7">Binds 1 zinc ion.</text>
</comment>
<reference evidence="9 10" key="1">
    <citation type="journal article" date="2014" name="Int. J. Syst. Evol. Microbiol.">
        <title>Ramlibacter solisilvae sp. nov., isolated from forest soil, and emended description of the genus Ramlibacter.</title>
        <authorList>
            <person name="Lee H.J."/>
            <person name="Lee S.H."/>
            <person name="Lee S.S."/>
            <person name="Lee J.S."/>
            <person name="Kim Y."/>
            <person name="Kim S.C."/>
            <person name="Jeon C.O."/>
        </authorList>
    </citation>
    <scope>NUCLEOTIDE SEQUENCE [LARGE SCALE GENOMIC DNA]</scope>
    <source>
        <strain evidence="9 10">5-10</strain>
    </source>
</reference>
<keyword evidence="6 7" id="KW-0482">Metalloprotease</keyword>
<evidence type="ECO:0000256" key="3">
    <source>
        <dbReference type="ARBA" id="ARBA00022723"/>
    </source>
</evidence>
<accession>A0A127JUE6</accession>
<evidence type="ECO:0000256" key="1">
    <source>
        <dbReference type="ARBA" id="ARBA00006040"/>
    </source>
</evidence>
<dbReference type="GO" id="GO:0004180">
    <property type="term" value="F:carboxypeptidase activity"/>
    <property type="evidence" value="ECO:0007669"/>
    <property type="project" value="TreeGrafter"/>
</dbReference>
<dbReference type="GO" id="GO:0006508">
    <property type="term" value="P:proteolysis"/>
    <property type="evidence" value="ECO:0007669"/>
    <property type="project" value="UniProtKB-KW"/>
</dbReference>
<dbReference type="AlphaFoldDB" id="A0A127JUE6"/>
<dbReference type="Proteomes" id="UP000070433">
    <property type="component" value="Chromosome"/>
</dbReference>
<dbReference type="OrthoDB" id="9773538at2"/>
<dbReference type="InterPro" id="IPR001567">
    <property type="entry name" value="Pept_M3A_M3B_dom"/>
</dbReference>
<organism evidence="9 10">
    <name type="scientific">Ramlibacter tataouinensis</name>
    <dbReference type="NCBI Taxonomy" id="94132"/>
    <lineage>
        <taxon>Bacteria</taxon>
        <taxon>Pseudomonadati</taxon>
        <taxon>Pseudomonadota</taxon>
        <taxon>Betaproteobacteria</taxon>
        <taxon>Burkholderiales</taxon>
        <taxon>Comamonadaceae</taxon>
        <taxon>Ramlibacter</taxon>
    </lineage>
</organism>
<dbReference type="Gene3D" id="3.40.390.10">
    <property type="entry name" value="Collagenase (Catalytic Domain)"/>
    <property type="match status" value="1"/>
</dbReference>
<evidence type="ECO:0000256" key="6">
    <source>
        <dbReference type="ARBA" id="ARBA00023049"/>
    </source>
</evidence>
<dbReference type="GO" id="GO:0005829">
    <property type="term" value="C:cytosol"/>
    <property type="evidence" value="ECO:0007669"/>
    <property type="project" value="UniProtKB-ARBA"/>
</dbReference>
<evidence type="ECO:0000256" key="2">
    <source>
        <dbReference type="ARBA" id="ARBA00022670"/>
    </source>
</evidence>
<dbReference type="Pfam" id="PF01432">
    <property type="entry name" value="Peptidase_M3"/>
    <property type="match status" value="1"/>
</dbReference>
<keyword evidence="5 7" id="KW-0862">Zinc</keyword>
<proteinExistence type="inferred from homology"/>
<dbReference type="Gene3D" id="1.10.1370.10">
    <property type="entry name" value="Neurolysin, domain 3"/>
    <property type="match status" value="1"/>
</dbReference>
<dbReference type="CDD" id="cd06456">
    <property type="entry name" value="M3A_DCP"/>
    <property type="match status" value="1"/>
</dbReference>
<gene>
    <name evidence="9" type="ORF">UC35_12760</name>
</gene>
<evidence type="ECO:0000256" key="4">
    <source>
        <dbReference type="ARBA" id="ARBA00022801"/>
    </source>
</evidence>
<feature type="domain" description="Peptidase M3A/M3B catalytic" evidence="8">
    <location>
        <begin position="233"/>
        <end position="679"/>
    </location>
</feature>
<keyword evidence="4 7" id="KW-0378">Hydrolase</keyword>
<evidence type="ECO:0000256" key="5">
    <source>
        <dbReference type="ARBA" id="ARBA00022833"/>
    </source>
</evidence>
<dbReference type="GO" id="GO:0004222">
    <property type="term" value="F:metalloendopeptidase activity"/>
    <property type="evidence" value="ECO:0007669"/>
    <property type="project" value="InterPro"/>
</dbReference>
<evidence type="ECO:0000313" key="10">
    <source>
        <dbReference type="Proteomes" id="UP000070433"/>
    </source>
</evidence>
<dbReference type="InterPro" id="IPR034005">
    <property type="entry name" value="M3A_DCP"/>
</dbReference>
<name>A0A127JUE6_9BURK</name>
<dbReference type="PATRIC" id="fig|94132.3.peg.2588"/>